<evidence type="ECO:0000256" key="1">
    <source>
        <dbReference type="SAM" id="Phobius"/>
    </source>
</evidence>
<feature type="transmembrane region" description="Helical" evidence="1">
    <location>
        <begin position="226"/>
        <end position="252"/>
    </location>
</feature>
<accession>A0A485M539</accession>
<organism evidence="2">
    <name type="scientific">anaerobic digester metagenome</name>
    <dbReference type="NCBI Taxonomy" id="1263854"/>
    <lineage>
        <taxon>unclassified sequences</taxon>
        <taxon>metagenomes</taxon>
        <taxon>ecological metagenomes</taxon>
    </lineage>
</organism>
<name>A0A485M539_9ZZZZ</name>
<feature type="transmembrane region" description="Helical" evidence="1">
    <location>
        <begin position="44"/>
        <end position="66"/>
    </location>
</feature>
<gene>
    <name evidence="2" type="ORF">SCFA_510001</name>
</gene>
<feature type="transmembrane region" description="Helical" evidence="1">
    <location>
        <begin position="16"/>
        <end position="32"/>
    </location>
</feature>
<evidence type="ECO:0000313" key="2">
    <source>
        <dbReference type="EMBL" id="VFU18636.1"/>
    </source>
</evidence>
<reference evidence="2" key="1">
    <citation type="submission" date="2019-03" db="EMBL/GenBank/DDBJ databases">
        <authorList>
            <person name="Hao L."/>
        </authorList>
    </citation>
    <scope>NUCLEOTIDE SEQUENCE</scope>
</reference>
<sequence length="301" mass="34859">MCCEGVEPYLEKRQKVVILIILIIVFLPIAMTEMELWEYENIMFVMEAIYIIPLELLAIFLCVRFYRAFHNPFFKFQSIALAMGVLVTGFKELRLILFWKSIYYFYESHYRIFDASIGIISTIAGLAGILFALYALLQYRESWEQAGEESLIKRFYTLIPAAEYNRLFWYIIIGIPLLLILPLSIDYFSGSITDIINIVFGAARLPAELLGLLLSLALLRIYKNNLFKYLAAVQIIPLVVTVLSFFNSYLFLFLNRFLNSKPPLFSQIILSHITGFHKVVLIGLLIYALLTYRESMKETAI</sequence>
<feature type="transmembrane region" description="Helical" evidence="1">
    <location>
        <begin position="117"/>
        <end position="137"/>
    </location>
</feature>
<feature type="transmembrane region" description="Helical" evidence="1">
    <location>
        <begin position="264"/>
        <end position="290"/>
    </location>
</feature>
<keyword evidence="1" id="KW-0472">Membrane</keyword>
<protein>
    <submittedName>
        <fullName evidence="2">Uncharacterized protein</fullName>
    </submittedName>
</protein>
<dbReference type="EMBL" id="CAADRN010000352">
    <property type="protein sequence ID" value="VFU18636.1"/>
    <property type="molecule type" value="Genomic_DNA"/>
</dbReference>
<dbReference type="AlphaFoldDB" id="A0A485M539"/>
<feature type="transmembrane region" description="Helical" evidence="1">
    <location>
        <begin position="167"/>
        <end position="189"/>
    </location>
</feature>
<keyword evidence="1" id="KW-1133">Transmembrane helix</keyword>
<feature type="transmembrane region" description="Helical" evidence="1">
    <location>
        <begin position="195"/>
        <end position="219"/>
    </location>
</feature>
<feature type="transmembrane region" description="Helical" evidence="1">
    <location>
        <begin position="78"/>
        <end position="97"/>
    </location>
</feature>
<keyword evidence="1" id="KW-0812">Transmembrane</keyword>
<proteinExistence type="predicted"/>